<dbReference type="InterPro" id="IPR029494">
    <property type="entry name" value="DarT"/>
</dbReference>
<evidence type="ECO:0000256" key="1">
    <source>
        <dbReference type="ARBA" id="ARBA00022649"/>
    </source>
</evidence>
<feature type="compositionally biased region" description="Acidic residues" evidence="8">
    <location>
        <begin position="673"/>
        <end position="685"/>
    </location>
</feature>
<evidence type="ECO:0000256" key="8">
    <source>
        <dbReference type="SAM" id="MobiDB-lite"/>
    </source>
</evidence>
<dbReference type="RefSeq" id="WP_035168971.1">
    <property type="nucleotide sequence ID" value="NZ_CP128363.1"/>
</dbReference>
<evidence type="ECO:0000256" key="2">
    <source>
        <dbReference type="ARBA" id="ARBA00022676"/>
    </source>
</evidence>
<feature type="region of interest" description="Disordered" evidence="8">
    <location>
        <begin position="617"/>
        <end position="685"/>
    </location>
</feature>
<feature type="compositionally biased region" description="Polar residues" evidence="8">
    <location>
        <begin position="620"/>
        <end position="641"/>
    </location>
</feature>
<keyword evidence="3" id="KW-0808">Transferase</keyword>
<dbReference type="PATRIC" id="fig|1598.90.peg.1026"/>
<dbReference type="Pfam" id="PF14487">
    <property type="entry name" value="DarT"/>
    <property type="match status" value="1"/>
</dbReference>
<dbReference type="GO" id="GO:0016779">
    <property type="term" value="F:nucleotidyltransferase activity"/>
    <property type="evidence" value="ECO:0007669"/>
    <property type="project" value="UniProtKB-KW"/>
</dbReference>
<keyword evidence="2" id="KW-0328">Glycosyltransferase</keyword>
<accession>A0A073JQK7</accession>
<comment type="caution">
    <text evidence="10">The sequence shown here is derived from an EMBL/GenBank/DDBJ whole genome shotgun (WGS) entry which is preliminary data.</text>
</comment>
<evidence type="ECO:0000256" key="5">
    <source>
        <dbReference type="ARBA" id="ARBA00023125"/>
    </source>
</evidence>
<evidence type="ECO:0000256" key="3">
    <source>
        <dbReference type="ARBA" id="ARBA00022679"/>
    </source>
</evidence>
<protein>
    <recommendedName>
        <fullName evidence="9">DarT domain-containing protein</fullName>
    </recommendedName>
</protein>
<reference evidence="10 11" key="1">
    <citation type="submission" date="2014-06" db="EMBL/GenBank/DDBJ databases">
        <title>Genetic determinant of reutericyclin biosynthesis of Lactobacillus reuteri.</title>
        <authorList>
            <person name="Lin X."/>
            <person name="Duar R."/>
            <person name="Walter J."/>
            <person name="Gaenzle M."/>
        </authorList>
    </citation>
    <scope>NUCLEOTIDE SEQUENCE [LARGE SCALE GENOMIC DNA]</scope>
    <source>
        <strain evidence="10 11">LTH2584</strain>
    </source>
</reference>
<dbReference type="Proteomes" id="UP000027731">
    <property type="component" value="Unassembled WGS sequence"/>
</dbReference>
<dbReference type="GO" id="GO:0003677">
    <property type="term" value="F:DNA binding"/>
    <property type="evidence" value="ECO:0007669"/>
    <property type="project" value="UniProtKB-UniRule"/>
</dbReference>
<dbReference type="PROSITE" id="PS52018">
    <property type="entry name" value="DART"/>
    <property type="match status" value="1"/>
</dbReference>
<keyword evidence="1 6" id="KW-1277">Toxin-antitoxin system</keyword>
<proteinExistence type="inferred from homology"/>
<feature type="coiled-coil region" evidence="7">
    <location>
        <begin position="34"/>
        <end position="61"/>
    </location>
</feature>
<evidence type="ECO:0000256" key="7">
    <source>
        <dbReference type="SAM" id="Coils"/>
    </source>
</evidence>
<comment type="caution">
    <text evidence="6">Lacks conserved residue(s) required for the propagation of feature annotation.</text>
</comment>
<sequence>MAQASTVYVYRVEMNNKYGWFASTFPIDHFERVITNQLAIVKRWEDQLTEIQQELSKHADDYSGVHPQLIGMVDREDAVGRTKVILNDLQSFAPEQVFGQRITGLYFAHKTVINRDMTLNDLQALMQKYPQVKFGWPVDEDEYRQQMAGDGAKEYVKLRAQALKYWFDQSRGDLSWLYADSAAKNNYLQAFEWLKQNAPKLSSWYYDRPSNATGMIWHFTDINNMANILSYQEITSKNYGLKNSVIENDNAASSVNDAATKSWVHDYARFYLRPQTPTQYRNEGIYQYYGEHPDFKKLPKSLVNREHSGFWTNGRPAHLPVPVFIGFSLDKFLRRGGHLTKGTLAGKRVTDQPEGMFDDDFAFLRENVQSIYGAQGAPNYLKHTEFIFPEKMAFEGFDILRIVVRSEAEKLVLLTMLTEHDSLLFSNKQAHQKIDPQRYLDRIVVDPSFFYYHGSSVQTGPATDDKTNQYHVCLKPLVAPENLTREEQPYAFSKIVNGNKLRVTVPKLKQVTLKVRDVNGEQKIVARFHDPDWILGTSKWIPSKKKREISAARGYRLRNRYYSTLYYHGRYFKVWREEGSDTWHLINSNQVANFMTPADQETLRTIEESCREEFVELPDNTPTNSNPVPSEPDASQASVPQPSAPIPPATFNSNVPIPPDMFGAPQSVSSAPGDDDNDDDDFLLF</sequence>
<evidence type="ECO:0000313" key="10">
    <source>
        <dbReference type="EMBL" id="KEK15690.1"/>
    </source>
</evidence>
<dbReference type="AlphaFoldDB" id="A0A073JQK7"/>
<name>A0A073JQK7_LIMRT</name>
<feature type="domain" description="DarT" evidence="9">
    <location>
        <begin position="214"/>
        <end position="451"/>
    </location>
</feature>
<keyword evidence="7" id="KW-0175">Coiled coil</keyword>
<keyword evidence="4" id="KW-0548">Nucleotidyltransferase</keyword>
<comment type="similarity">
    <text evidence="6">Belongs to the DarT ADP-ribosyltransferase family.</text>
</comment>
<dbReference type="EMBL" id="JOSX01000013">
    <property type="protein sequence ID" value="KEK15690.1"/>
    <property type="molecule type" value="Genomic_DNA"/>
</dbReference>
<gene>
    <name evidence="10" type="ORF">LR3_07970</name>
</gene>
<evidence type="ECO:0000313" key="11">
    <source>
        <dbReference type="Proteomes" id="UP000027731"/>
    </source>
</evidence>
<keyword evidence="5 6" id="KW-0238">DNA-binding</keyword>
<evidence type="ECO:0000259" key="9">
    <source>
        <dbReference type="PROSITE" id="PS52018"/>
    </source>
</evidence>
<dbReference type="GO" id="GO:0016757">
    <property type="term" value="F:glycosyltransferase activity"/>
    <property type="evidence" value="ECO:0007669"/>
    <property type="project" value="UniProtKB-KW"/>
</dbReference>
<evidence type="ECO:0000256" key="4">
    <source>
        <dbReference type="ARBA" id="ARBA00022695"/>
    </source>
</evidence>
<evidence type="ECO:0000256" key="6">
    <source>
        <dbReference type="PROSITE-ProRule" id="PRU01362"/>
    </source>
</evidence>
<organism evidence="10 11">
    <name type="scientific">Limosilactobacillus reuteri</name>
    <name type="common">Lactobacillus reuteri</name>
    <dbReference type="NCBI Taxonomy" id="1598"/>
    <lineage>
        <taxon>Bacteria</taxon>
        <taxon>Bacillati</taxon>
        <taxon>Bacillota</taxon>
        <taxon>Bacilli</taxon>
        <taxon>Lactobacillales</taxon>
        <taxon>Lactobacillaceae</taxon>
        <taxon>Limosilactobacillus</taxon>
    </lineage>
</organism>